<evidence type="ECO:0000313" key="9">
    <source>
        <dbReference type="Proteomes" id="UP001432322"/>
    </source>
</evidence>
<comment type="catalytic activity">
    <reaction evidence="4">
        <text>NAD(+) + (ADP-D-ribosyl)n-acceptor = nicotinamide + (ADP-D-ribosyl)n+1-acceptor + H(+).</text>
        <dbReference type="EC" id="2.4.2.30"/>
    </reaction>
</comment>
<protein>
    <recommendedName>
        <fullName evidence="5">Poly [ADP-ribose] polymerase</fullName>
        <shortName evidence="5">PARP</shortName>
        <ecNumber evidence="5">2.4.2.-</ecNumber>
    </recommendedName>
</protein>
<name>A0AAV5VEC7_9BILA</name>
<dbReference type="Gene3D" id="3.90.228.10">
    <property type="match status" value="1"/>
</dbReference>
<gene>
    <name evidence="8" type="ORF">PFISCL1PPCAC_9091</name>
</gene>
<reference evidence="8" key="1">
    <citation type="submission" date="2023-10" db="EMBL/GenBank/DDBJ databases">
        <title>Genome assembly of Pristionchus species.</title>
        <authorList>
            <person name="Yoshida K."/>
            <person name="Sommer R.J."/>
        </authorList>
    </citation>
    <scope>NUCLEOTIDE SEQUENCE</scope>
    <source>
        <strain evidence="8">RS5133</strain>
    </source>
</reference>
<feature type="region of interest" description="Disordered" evidence="6">
    <location>
        <begin position="40"/>
        <end position="59"/>
    </location>
</feature>
<dbReference type="PANTHER" id="PTHR10459">
    <property type="entry name" value="DNA LIGASE"/>
    <property type="match status" value="1"/>
</dbReference>
<evidence type="ECO:0000313" key="8">
    <source>
        <dbReference type="EMBL" id="GMT17794.1"/>
    </source>
</evidence>
<dbReference type="GO" id="GO:0070212">
    <property type="term" value="P:protein poly-ADP-ribosylation"/>
    <property type="evidence" value="ECO:0007669"/>
    <property type="project" value="TreeGrafter"/>
</dbReference>
<dbReference type="SUPFAM" id="SSF56399">
    <property type="entry name" value="ADP-ribosylation"/>
    <property type="match status" value="1"/>
</dbReference>
<organism evidence="8 9">
    <name type="scientific">Pristionchus fissidentatus</name>
    <dbReference type="NCBI Taxonomy" id="1538716"/>
    <lineage>
        <taxon>Eukaryota</taxon>
        <taxon>Metazoa</taxon>
        <taxon>Ecdysozoa</taxon>
        <taxon>Nematoda</taxon>
        <taxon>Chromadorea</taxon>
        <taxon>Rhabditida</taxon>
        <taxon>Rhabditina</taxon>
        <taxon>Diplogasteromorpha</taxon>
        <taxon>Diplogasteroidea</taxon>
        <taxon>Neodiplogasteridae</taxon>
        <taxon>Pristionchus</taxon>
    </lineage>
</organism>
<keyword evidence="2 5" id="KW-0808">Transferase</keyword>
<feature type="non-terminal residue" evidence="8">
    <location>
        <position position="111"/>
    </location>
</feature>
<dbReference type="GO" id="GO:0006302">
    <property type="term" value="P:double-strand break repair"/>
    <property type="evidence" value="ECO:0007669"/>
    <property type="project" value="TreeGrafter"/>
</dbReference>
<keyword evidence="3 5" id="KW-0520">NAD</keyword>
<evidence type="ECO:0000256" key="4">
    <source>
        <dbReference type="ARBA" id="ARBA00033987"/>
    </source>
</evidence>
<dbReference type="Pfam" id="PF00644">
    <property type="entry name" value="PARP"/>
    <property type="match status" value="1"/>
</dbReference>
<dbReference type="InterPro" id="IPR050800">
    <property type="entry name" value="ARTD/PARP"/>
</dbReference>
<evidence type="ECO:0000256" key="5">
    <source>
        <dbReference type="RuleBase" id="RU362114"/>
    </source>
</evidence>
<dbReference type="GO" id="GO:0003950">
    <property type="term" value="F:NAD+ poly-ADP-ribosyltransferase activity"/>
    <property type="evidence" value="ECO:0007669"/>
    <property type="project" value="UniProtKB-UniRule"/>
</dbReference>
<dbReference type="InterPro" id="IPR012317">
    <property type="entry name" value="Poly(ADP-ribose)pol_cat_dom"/>
</dbReference>
<evidence type="ECO:0000256" key="1">
    <source>
        <dbReference type="ARBA" id="ARBA00022676"/>
    </source>
</evidence>
<feature type="compositionally biased region" description="Polar residues" evidence="6">
    <location>
        <begin position="46"/>
        <end position="59"/>
    </location>
</feature>
<dbReference type="EMBL" id="BTSY01000003">
    <property type="protein sequence ID" value="GMT17794.1"/>
    <property type="molecule type" value="Genomic_DNA"/>
</dbReference>
<evidence type="ECO:0000256" key="6">
    <source>
        <dbReference type="SAM" id="MobiDB-lite"/>
    </source>
</evidence>
<comment type="caution">
    <text evidence="8">The sequence shown here is derived from an EMBL/GenBank/DDBJ whole genome shotgun (WGS) entry which is preliminary data.</text>
</comment>
<evidence type="ECO:0000259" key="7">
    <source>
        <dbReference type="PROSITE" id="PS51059"/>
    </source>
</evidence>
<sequence length="111" mass="12396">AAGIYCFDNMSPADGETGLLILAEVALGRPNRLMKDCRNVNKPETDSNQAVGQYRPNPQQEKSFAWVDGKYIPYPADENAQPVKVPCGNPVELKEGWRTTYNEFVAFNTEQ</sequence>
<dbReference type="GO" id="GO:1990404">
    <property type="term" value="F:NAD+-protein mono-ADP-ribosyltransferase activity"/>
    <property type="evidence" value="ECO:0007669"/>
    <property type="project" value="TreeGrafter"/>
</dbReference>
<dbReference type="EC" id="2.4.2.-" evidence="5"/>
<feature type="non-terminal residue" evidence="8">
    <location>
        <position position="1"/>
    </location>
</feature>
<proteinExistence type="predicted"/>
<accession>A0AAV5VEC7</accession>
<dbReference type="GO" id="GO:0005730">
    <property type="term" value="C:nucleolus"/>
    <property type="evidence" value="ECO:0007669"/>
    <property type="project" value="TreeGrafter"/>
</dbReference>
<dbReference type="PANTHER" id="PTHR10459:SF60">
    <property type="entry name" value="POLY [ADP-RIBOSE] POLYMERASE 2"/>
    <property type="match status" value="1"/>
</dbReference>
<dbReference type="Proteomes" id="UP001432322">
    <property type="component" value="Unassembled WGS sequence"/>
</dbReference>
<dbReference type="AlphaFoldDB" id="A0AAV5VEC7"/>
<evidence type="ECO:0000256" key="2">
    <source>
        <dbReference type="ARBA" id="ARBA00022679"/>
    </source>
</evidence>
<keyword evidence="1 5" id="KW-0328">Glycosyltransferase</keyword>
<dbReference type="PROSITE" id="PS51059">
    <property type="entry name" value="PARP_CATALYTIC"/>
    <property type="match status" value="1"/>
</dbReference>
<feature type="domain" description="PARP catalytic" evidence="7">
    <location>
        <begin position="1"/>
        <end position="111"/>
    </location>
</feature>
<keyword evidence="9" id="KW-1185">Reference proteome</keyword>
<evidence type="ECO:0000256" key="3">
    <source>
        <dbReference type="ARBA" id="ARBA00023027"/>
    </source>
</evidence>